<accession>A0A2V1INE4</accession>
<name>A0A2V1INE4_9BACT</name>
<dbReference type="InterPro" id="IPR011990">
    <property type="entry name" value="TPR-like_helical_dom_sf"/>
</dbReference>
<evidence type="ECO:0000313" key="4">
    <source>
        <dbReference type="Proteomes" id="UP000244905"/>
    </source>
</evidence>
<dbReference type="PROSITE" id="PS50293">
    <property type="entry name" value="TPR_REGION"/>
    <property type="match status" value="1"/>
</dbReference>
<feature type="repeat" description="TPR" evidence="1">
    <location>
        <begin position="98"/>
        <end position="131"/>
    </location>
</feature>
<proteinExistence type="predicted"/>
<organism evidence="3 4">
    <name type="scientific">Duncaniella muris</name>
    <dbReference type="NCBI Taxonomy" id="2094150"/>
    <lineage>
        <taxon>Bacteria</taxon>
        <taxon>Pseudomonadati</taxon>
        <taxon>Bacteroidota</taxon>
        <taxon>Bacteroidia</taxon>
        <taxon>Bacteroidales</taxon>
        <taxon>Muribaculaceae</taxon>
        <taxon>Duncaniella</taxon>
    </lineage>
</organism>
<keyword evidence="4" id="KW-1185">Reference proteome</keyword>
<keyword evidence="1" id="KW-0802">TPR repeat</keyword>
<keyword evidence="2" id="KW-0472">Membrane</keyword>
<dbReference type="AlphaFoldDB" id="A0A2V1INE4"/>
<dbReference type="SMART" id="SM00028">
    <property type="entry name" value="TPR"/>
    <property type="match status" value="2"/>
</dbReference>
<evidence type="ECO:0000256" key="2">
    <source>
        <dbReference type="SAM" id="Phobius"/>
    </source>
</evidence>
<keyword evidence="2" id="KW-0812">Transmembrane</keyword>
<dbReference type="Gene3D" id="1.25.40.10">
    <property type="entry name" value="Tetratricopeptide repeat domain"/>
    <property type="match status" value="1"/>
</dbReference>
<keyword evidence="2" id="KW-1133">Transmembrane helix</keyword>
<dbReference type="Proteomes" id="UP000244905">
    <property type="component" value="Unassembled WGS sequence"/>
</dbReference>
<dbReference type="EMBL" id="PUEC01000001">
    <property type="protein sequence ID" value="PWB04471.1"/>
    <property type="molecule type" value="Genomic_DNA"/>
</dbReference>
<gene>
    <name evidence="3" type="ORF">C5O23_00705</name>
</gene>
<dbReference type="InterPro" id="IPR019734">
    <property type="entry name" value="TPR_rpt"/>
</dbReference>
<evidence type="ECO:0000313" key="3">
    <source>
        <dbReference type="EMBL" id="PWB04471.1"/>
    </source>
</evidence>
<dbReference type="PROSITE" id="PS51257">
    <property type="entry name" value="PROKAR_LIPOPROTEIN"/>
    <property type="match status" value="1"/>
</dbReference>
<sequence>MIKTLLISALSILFIACSHRGNVVDFDYIEKVISDSPERAIVILDSIDRSSLTEADRHLADLLSIEARDKAYITHTSDSLVLDVMDYYSSHKDDRLYPLALYYGGRVYSDLGDYPTALRYFQSALDVIPENMDNLELKSAALSQTGRLLDNLKLHSDAIPYLEKSIEIGKQSGDTFNLTYDYSLLSQVNIKVGNLPAARKYNAEAIRLAIGLSEIEQADMALELASILHREHKTDSALMVIRGLPGKVDPLCRNYSLAIAAQIYLDANVQDTAYIYARQLAMSNSPYKRTGFKIMFSPKLKSLVPKDTLLFYQPIYDRAIENYLDTYEASEAIIQNSQYNYQLHVREKEKAEAGKNKLYLLVCIISVLAALAVIGLLWLRMRNLREIVRLQMTLDTLRDFRQNQNMEPTGSTVNTQQEILRKKILHEFNSPKQVGCNSPVVKESIILSDIYQRLENFIAKNKSIPDSDGLWEELAQLIAVDSPEFRTRLNTLTNCKITDSEFRVALLIRCGISPSSMAILLNRTKSTISSRRSILSYKIFGSGNNIKLLNPLILFL</sequence>
<protein>
    <submittedName>
        <fullName evidence="3">Tetratricopeptide repeat protein</fullName>
    </submittedName>
</protein>
<dbReference type="PROSITE" id="PS50005">
    <property type="entry name" value="TPR"/>
    <property type="match status" value="1"/>
</dbReference>
<reference evidence="4" key="1">
    <citation type="submission" date="2018-02" db="EMBL/GenBank/DDBJ databases">
        <authorList>
            <person name="Clavel T."/>
            <person name="Strowig T."/>
        </authorList>
    </citation>
    <scope>NUCLEOTIDE SEQUENCE [LARGE SCALE GENOMIC DNA]</scope>
    <source>
        <strain evidence="4">DSM 103720</strain>
    </source>
</reference>
<dbReference type="SUPFAM" id="SSF48452">
    <property type="entry name" value="TPR-like"/>
    <property type="match status" value="1"/>
</dbReference>
<evidence type="ECO:0000256" key="1">
    <source>
        <dbReference type="PROSITE-ProRule" id="PRU00339"/>
    </source>
</evidence>
<feature type="transmembrane region" description="Helical" evidence="2">
    <location>
        <begin position="358"/>
        <end position="379"/>
    </location>
</feature>
<comment type="caution">
    <text evidence="3">The sequence shown here is derived from an EMBL/GenBank/DDBJ whole genome shotgun (WGS) entry which is preliminary data.</text>
</comment>